<dbReference type="EMBL" id="AP022567">
    <property type="protein sequence ID" value="BBX32276.1"/>
    <property type="molecule type" value="Genomic_DNA"/>
</dbReference>
<gene>
    <name evidence="10" type="primary">sigH_3</name>
    <name evidence="10" type="ORF">hbim_02981</name>
    <name evidence="9" type="ORF">MMAGJ_15580</name>
</gene>
<dbReference type="Pfam" id="PF08281">
    <property type="entry name" value="Sigma70_r4_2"/>
    <property type="match status" value="1"/>
</dbReference>
<evidence type="ECO:0000313" key="12">
    <source>
        <dbReference type="Proteomes" id="UP001241092"/>
    </source>
</evidence>
<dbReference type="PANTHER" id="PTHR43133:SF59">
    <property type="entry name" value="ECF RNA POLYMERASE SIGMA FACTOR SIGR"/>
    <property type="match status" value="1"/>
</dbReference>
<evidence type="ECO:0000256" key="4">
    <source>
        <dbReference type="ARBA" id="ARBA00023125"/>
    </source>
</evidence>
<dbReference type="PANTHER" id="PTHR43133">
    <property type="entry name" value="RNA POLYMERASE ECF-TYPE SIGMA FACTO"/>
    <property type="match status" value="1"/>
</dbReference>
<proteinExistence type="inferred from homology"/>
<keyword evidence="3 6" id="KW-0731">Sigma factor</keyword>
<evidence type="ECO:0000313" key="10">
    <source>
        <dbReference type="EMBL" id="BDY29045.1"/>
    </source>
</evidence>
<reference evidence="9 11" key="1">
    <citation type="journal article" date="2019" name="Emerg. Microbes Infect.">
        <title>Comprehensive subspecies identification of 175 nontuberculous mycobacteria species based on 7547 genomic profiles.</title>
        <authorList>
            <person name="Matsumoto Y."/>
            <person name="Kinjo T."/>
            <person name="Motooka D."/>
            <person name="Nabeya D."/>
            <person name="Jung N."/>
            <person name="Uechi K."/>
            <person name="Horii T."/>
            <person name="Iida T."/>
            <person name="Fujita J."/>
            <person name="Nakamura S."/>
        </authorList>
    </citation>
    <scope>NUCLEOTIDE SEQUENCE [LARGE SCALE GENOMIC DNA]</scope>
    <source>
        <strain evidence="9 11">JCM 12375</strain>
    </source>
</reference>
<dbReference type="GO" id="GO:0016987">
    <property type="term" value="F:sigma factor activity"/>
    <property type="evidence" value="ECO:0007669"/>
    <property type="project" value="UniProtKB-KW"/>
</dbReference>
<dbReference type="Gene3D" id="1.10.10.10">
    <property type="entry name" value="Winged helix-like DNA-binding domain superfamily/Winged helix DNA-binding domain"/>
    <property type="match status" value="1"/>
</dbReference>
<evidence type="ECO:0000256" key="6">
    <source>
        <dbReference type="RuleBase" id="RU000716"/>
    </source>
</evidence>
<keyword evidence="11" id="KW-1185">Reference proteome</keyword>
<dbReference type="NCBIfam" id="TIGR02937">
    <property type="entry name" value="sigma70-ECF"/>
    <property type="match status" value="1"/>
</dbReference>
<dbReference type="InterPro" id="IPR013249">
    <property type="entry name" value="RNA_pol_sigma70_r4_t2"/>
</dbReference>
<dbReference type="InterPro" id="IPR036388">
    <property type="entry name" value="WH-like_DNA-bd_sf"/>
</dbReference>
<evidence type="ECO:0000313" key="11">
    <source>
        <dbReference type="Proteomes" id="UP000465622"/>
    </source>
</evidence>
<evidence type="ECO:0000256" key="1">
    <source>
        <dbReference type="ARBA" id="ARBA00010641"/>
    </source>
</evidence>
<name>A0AAI8TV06_MYCME</name>
<protein>
    <recommendedName>
        <fullName evidence="6">RNA polymerase sigma factor</fullName>
    </recommendedName>
</protein>
<evidence type="ECO:0000256" key="5">
    <source>
        <dbReference type="ARBA" id="ARBA00023163"/>
    </source>
</evidence>
<dbReference type="InterPro" id="IPR000838">
    <property type="entry name" value="RNA_pol_sigma70_ECF_CS"/>
</dbReference>
<dbReference type="SUPFAM" id="SSF88946">
    <property type="entry name" value="Sigma2 domain of RNA polymerase sigma factors"/>
    <property type="match status" value="1"/>
</dbReference>
<dbReference type="InterPro" id="IPR013325">
    <property type="entry name" value="RNA_pol_sigma_r2"/>
</dbReference>
<feature type="domain" description="RNA polymerase sigma factor 70 region 4 type 2" evidence="8">
    <location>
        <begin position="129"/>
        <end position="181"/>
    </location>
</feature>
<keyword evidence="2 6" id="KW-0805">Transcription regulation</keyword>
<dbReference type="GO" id="GO:0006352">
    <property type="term" value="P:DNA-templated transcription initiation"/>
    <property type="evidence" value="ECO:0007669"/>
    <property type="project" value="InterPro"/>
</dbReference>
<dbReference type="PROSITE" id="PS01063">
    <property type="entry name" value="SIGMA70_ECF"/>
    <property type="match status" value="1"/>
</dbReference>
<reference evidence="10" key="3">
    <citation type="submission" date="2023-03" db="EMBL/GenBank/DDBJ databases">
        <title>Draft genome sequence of a Mycolicibacterium mageritense strain H4_3_1 isolated from a hybrid biological-inorganic system reactor.</title>
        <authorList>
            <person name="Feng X."/>
            <person name="Kazama D."/>
            <person name="Sato K."/>
            <person name="Kobayashi H."/>
        </authorList>
    </citation>
    <scope>NUCLEOTIDE SEQUENCE</scope>
    <source>
        <strain evidence="10">H4_3_1</strain>
    </source>
</reference>
<dbReference type="InterPro" id="IPR013324">
    <property type="entry name" value="RNA_pol_sigma_r3/r4-like"/>
</dbReference>
<dbReference type="InterPro" id="IPR039425">
    <property type="entry name" value="RNA_pol_sigma-70-like"/>
</dbReference>
<organism evidence="10 12">
    <name type="scientific">Mycolicibacterium mageritense</name>
    <name type="common">Mycobacterium mageritense</name>
    <dbReference type="NCBI Taxonomy" id="53462"/>
    <lineage>
        <taxon>Bacteria</taxon>
        <taxon>Bacillati</taxon>
        <taxon>Actinomycetota</taxon>
        <taxon>Actinomycetes</taxon>
        <taxon>Mycobacteriales</taxon>
        <taxon>Mycobacteriaceae</taxon>
        <taxon>Mycolicibacterium</taxon>
    </lineage>
</organism>
<evidence type="ECO:0000259" key="7">
    <source>
        <dbReference type="Pfam" id="PF04542"/>
    </source>
</evidence>
<keyword evidence="4 6" id="KW-0238">DNA-binding</keyword>
<dbReference type="Gene3D" id="1.10.1740.10">
    <property type="match status" value="1"/>
</dbReference>
<keyword evidence="5 6" id="KW-0804">Transcription</keyword>
<reference evidence="9" key="2">
    <citation type="submission" date="2020-02" db="EMBL/GenBank/DDBJ databases">
        <authorList>
            <person name="Matsumoto Y."/>
            <person name="Motooka D."/>
            <person name="Nakamura S."/>
        </authorList>
    </citation>
    <scope>NUCLEOTIDE SEQUENCE</scope>
    <source>
        <strain evidence="9">JCM 12375</strain>
    </source>
</reference>
<dbReference type="GO" id="GO:0006950">
    <property type="term" value="P:response to stress"/>
    <property type="evidence" value="ECO:0007669"/>
    <property type="project" value="UniProtKB-ARBA"/>
</dbReference>
<evidence type="ECO:0000256" key="2">
    <source>
        <dbReference type="ARBA" id="ARBA00023015"/>
    </source>
</evidence>
<dbReference type="GO" id="GO:0003677">
    <property type="term" value="F:DNA binding"/>
    <property type="evidence" value="ECO:0007669"/>
    <property type="project" value="UniProtKB-KW"/>
</dbReference>
<dbReference type="RefSeq" id="WP_063835120.1">
    <property type="nucleotide sequence ID" value="NZ_AP022567.1"/>
</dbReference>
<dbReference type="InterPro" id="IPR014284">
    <property type="entry name" value="RNA_pol_sigma-70_dom"/>
</dbReference>
<dbReference type="Proteomes" id="UP001241092">
    <property type="component" value="Chromosome"/>
</dbReference>
<evidence type="ECO:0000313" key="9">
    <source>
        <dbReference type="EMBL" id="BBX32276.1"/>
    </source>
</evidence>
<evidence type="ECO:0000259" key="8">
    <source>
        <dbReference type="Pfam" id="PF08281"/>
    </source>
</evidence>
<dbReference type="SUPFAM" id="SSF88659">
    <property type="entry name" value="Sigma3 and sigma4 domains of RNA polymerase sigma factors"/>
    <property type="match status" value="1"/>
</dbReference>
<dbReference type="InterPro" id="IPR007627">
    <property type="entry name" value="RNA_pol_sigma70_r2"/>
</dbReference>
<evidence type="ECO:0000256" key="3">
    <source>
        <dbReference type="ARBA" id="ARBA00023082"/>
    </source>
</evidence>
<feature type="domain" description="RNA polymerase sigma-70 region 2" evidence="7">
    <location>
        <begin position="26"/>
        <end position="89"/>
    </location>
</feature>
<dbReference type="Pfam" id="PF04542">
    <property type="entry name" value="Sigma70_r2"/>
    <property type="match status" value="1"/>
</dbReference>
<comment type="similarity">
    <text evidence="1 6">Belongs to the sigma-70 factor family. ECF subfamily.</text>
</comment>
<sequence>MHDTTFDCSRSYPEIDARFVIQALPHIDQISRGARRLTINTYDAEDLVQDTFLKAYSGFRTYQDGTNIRAWLFRIMYNTWTNNYRIRQRRPQEVLCEQFTDFQLSAEQNHTSAGLRSAEIEALDALGDDEIAHALRAIPPANRLAVYLADVEGYQYREIAALMGIPIGTVMSRLARGRRRLRELLADVAAERGMARRSDGYAAAPFAARRPR</sequence>
<dbReference type="AlphaFoldDB" id="A0AAI8TV06"/>
<accession>A0AAI8TV06</accession>
<dbReference type="Proteomes" id="UP000465622">
    <property type="component" value="Chromosome"/>
</dbReference>
<dbReference type="EMBL" id="AP027452">
    <property type="protein sequence ID" value="BDY29045.1"/>
    <property type="molecule type" value="Genomic_DNA"/>
</dbReference>